<feature type="transmembrane region" description="Helical" evidence="6">
    <location>
        <begin position="401"/>
        <end position="422"/>
    </location>
</feature>
<dbReference type="CDD" id="cd17328">
    <property type="entry name" value="MFS_spinster_like"/>
    <property type="match status" value="1"/>
</dbReference>
<dbReference type="STRING" id="1333998.M2A_0380"/>
<dbReference type="Pfam" id="PF07690">
    <property type="entry name" value="MFS_1"/>
    <property type="match status" value="1"/>
</dbReference>
<feature type="transmembrane region" description="Helical" evidence="6">
    <location>
        <begin position="305"/>
        <end position="324"/>
    </location>
</feature>
<reference evidence="8 9" key="1">
    <citation type="submission" date="2014-07" db="EMBL/GenBank/DDBJ databases">
        <title>Tepidicaulis marinum gen. nov., sp. nov., a novel marine bacterium denitrifying nitrate to nitrous oxide strictly under microaerobic conditions.</title>
        <authorList>
            <person name="Takeuchi M."/>
            <person name="Yamagishi T."/>
            <person name="Kamagata Y."/>
            <person name="Oshima K."/>
            <person name="Hattori M."/>
            <person name="Katayama T."/>
            <person name="Hanada S."/>
            <person name="Tamaki H."/>
            <person name="Marumo K."/>
            <person name="Maeda H."/>
            <person name="Nedachi M."/>
            <person name="Iwasaki W."/>
            <person name="Suwa Y."/>
            <person name="Sakata S."/>
        </authorList>
    </citation>
    <scope>NUCLEOTIDE SEQUENCE [LARGE SCALE GENOMIC DNA]</scope>
    <source>
        <strain evidence="8 9">MA2</strain>
    </source>
</reference>
<dbReference type="AlphaFoldDB" id="A0A081B763"/>
<evidence type="ECO:0000256" key="4">
    <source>
        <dbReference type="ARBA" id="ARBA00022989"/>
    </source>
</evidence>
<dbReference type="eggNOG" id="COG2814">
    <property type="taxonomic scope" value="Bacteria"/>
</dbReference>
<feature type="transmembrane region" description="Helical" evidence="6">
    <location>
        <begin position="236"/>
        <end position="258"/>
    </location>
</feature>
<evidence type="ECO:0000256" key="3">
    <source>
        <dbReference type="ARBA" id="ARBA00022692"/>
    </source>
</evidence>
<feature type="transmembrane region" description="Helical" evidence="6">
    <location>
        <begin position="178"/>
        <end position="200"/>
    </location>
</feature>
<feature type="transmembrane region" description="Helical" evidence="6">
    <location>
        <begin position="363"/>
        <end position="381"/>
    </location>
</feature>
<feature type="transmembrane region" description="Helical" evidence="6">
    <location>
        <begin position="60"/>
        <end position="80"/>
    </location>
</feature>
<feature type="transmembrane region" description="Helical" evidence="6">
    <location>
        <begin position="22"/>
        <end position="39"/>
    </location>
</feature>
<organism evidence="8 9">
    <name type="scientific">Tepidicaulis marinus</name>
    <dbReference type="NCBI Taxonomy" id="1333998"/>
    <lineage>
        <taxon>Bacteria</taxon>
        <taxon>Pseudomonadati</taxon>
        <taxon>Pseudomonadota</taxon>
        <taxon>Alphaproteobacteria</taxon>
        <taxon>Hyphomicrobiales</taxon>
        <taxon>Parvibaculaceae</taxon>
        <taxon>Tepidicaulis</taxon>
    </lineage>
</organism>
<evidence type="ECO:0000313" key="8">
    <source>
        <dbReference type="EMBL" id="GAK43881.1"/>
    </source>
</evidence>
<protein>
    <submittedName>
        <fullName evidence="8">Major facilitator transporter</fullName>
    </submittedName>
</protein>
<comment type="caution">
    <text evidence="8">The sequence shown here is derived from an EMBL/GenBank/DDBJ whole genome shotgun (WGS) entry which is preliminary data.</text>
</comment>
<keyword evidence="9" id="KW-1185">Reference proteome</keyword>
<dbReference type="SUPFAM" id="SSF103473">
    <property type="entry name" value="MFS general substrate transporter"/>
    <property type="match status" value="1"/>
</dbReference>
<keyword evidence="2" id="KW-0813">Transport</keyword>
<evidence type="ECO:0000256" key="6">
    <source>
        <dbReference type="SAM" id="Phobius"/>
    </source>
</evidence>
<evidence type="ECO:0000256" key="1">
    <source>
        <dbReference type="ARBA" id="ARBA00004141"/>
    </source>
</evidence>
<evidence type="ECO:0000259" key="7">
    <source>
        <dbReference type="PROSITE" id="PS50850"/>
    </source>
</evidence>
<accession>A0A081B763</accession>
<feature type="transmembrane region" description="Helical" evidence="6">
    <location>
        <begin position="92"/>
        <end position="114"/>
    </location>
</feature>
<dbReference type="PROSITE" id="PS50850">
    <property type="entry name" value="MFS"/>
    <property type="match status" value="1"/>
</dbReference>
<dbReference type="GO" id="GO:0016020">
    <property type="term" value="C:membrane"/>
    <property type="evidence" value="ECO:0007669"/>
    <property type="project" value="UniProtKB-SubCell"/>
</dbReference>
<dbReference type="InterPro" id="IPR044770">
    <property type="entry name" value="MFS_spinster-like"/>
</dbReference>
<dbReference type="PANTHER" id="PTHR23505:SF79">
    <property type="entry name" value="PROTEIN SPINSTER"/>
    <property type="match status" value="1"/>
</dbReference>
<dbReference type="InterPro" id="IPR011701">
    <property type="entry name" value="MFS"/>
</dbReference>
<dbReference type="InterPro" id="IPR020846">
    <property type="entry name" value="MFS_dom"/>
</dbReference>
<gene>
    <name evidence="8" type="ORF">M2A_0380</name>
</gene>
<keyword evidence="3 6" id="KW-0812">Transmembrane</keyword>
<feature type="transmembrane region" description="Helical" evidence="6">
    <location>
        <begin position="151"/>
        <end position="172"/>
    </location>
</feature>
<feature type="transmembrane region" description="Helical" evidence="6">
    <location>
        <begin position="270"/>
        <end position="293"/>
    </location>
</feature>
<name>A0A081B763_9HYPH</name>
<evidence type="ECO:0000256" key="5">
    <source>
        <dbReference type="ARBA" id="ARBA00023136"/>
    </source>
</evidence>
<dbReference type="InterPro" id="IPR036259">
    <property type="entry name" value="MFS_trans_sf"/>
</dbReference>
<sequence length="435" mass="45906">MSERADTPPGVAANIAHLGKGYRIYALVILTIVYVLNYVDRQILAILLPGIKAELDLSDTQLGFLFMTFGIFYATLGIPIAMLADRTNRRNVVTAALTIFSLMTAACAFVANYIQLVILRVLVGVGEAGSSPPSHSMIADMFPPKARATALAFFSLGVNIGLLIGLFAGGWLAENYGWRMTFIIVGLPGILMALVVLFTVKEPERGASDGVAPGTEETPAIGEVVRFLWSQKAFRHIALGSALIAFVGYAGVAWVPTFLARSFGMSLGEIGMMLGLVIGFAGGAGTFGAGFFADKLGHKDVRWNMWLVALAGVAAFPFGVALYLTDSKTAAILLFIAPAAAGAIFTGPAIAMTQGLAKLRMRATASAILFFILNLIGLGAGPQVVGMLSDAFTASAGEESVRYALLAITPLGLWGALHFYLAAKTLEEDLARAKT</sequence>
<proteinExistence type="predicted"/>
<comment type="subcellular location">
    <subcellularLocation>
        <location evidence="1">Membrane</location>
        <topology evidence="1">Multi-pass membrane protein</topology>
    </subcellularLocation>
</comment>
<keyword evidence="5 6" id="KW-0472">Membrane</keyword>
<evidence type="ECO:0000256" key="2">
    <source>
        <dbReference type="ARBA" id="ARBA00022448"/>
    </source>
</evidence>
<dbReference type="Gene3D" id="1.20.1250.20">
    <property type="entry name" value="MFS general substrate transporter like domains"/>
    <property type="match status" value="1"/>
</dbReference>
<dbReference type="EMBL" id="BBIO01000001">
    <property type="protein sequence ID" value="GAK43881.1"/>
    <property type="molecule type" value="Genomic_DNA"/>
</dbReference>
<dbReference type="PANTHER" id="PTHR23505">
    <property type="entry name" value="SPINSTER"/>
    <property type="match status" value="1"/>
</dbReference>
<feature type="transmembrane region" description="Helical" evidence="6">
    <location>
        <begin position="330"/>
        <end position="351"/>
    </location>
</feature>
<keyword evidence="4 6" id="KW-1133">Transmembrane helix</keyword>
<dbReference type="GO" id="GO:0022857">
    <property type="term" value="F:transmembrane transporter activity"/>
    <property type="evidence" value="ECO:0007669"/>
    <property type="project" value="InterPro"/>
</dbReference>
<feature type="domain" description="Major facilitator superfamily (MFS) profile" evidence="7">
    <location>
        <begin position="26"/>
        <end position="427"/>
    </location>
</feature>
<dbReference type="RefSeq" id="WP_045442119.1">
    <property type="nucleotide sequence ID" value="NZ_BBIO01000001.1"/>
</dbReference>
<evidence type="ECO:0000313" key="9">
    <source>
        <dbReference type="Proteomes" id="UP000028702"/>
    </source>
</evidence>
<dbReference type="Proteomes" id="UP000028702">
    <property type="component" value="Unassembled WGS sequence"/>
</dbReference>